<feature type="region of interest" description="Disordered" evidence="1">
    <location>
        <begin position="255"/>
        <end position="275"/>
    </location>
</feature>
<dbReference type="EMBL" id="BMIP01000001">
    <property type="protein sequence ID" value="GGD55710.1"/>
    <property type="molecule type" value="Genomic_DNA"/>
</dbReference>
<gene>
    <name evidence="2" type="ORF">GCM10010990_01040</name>
</gene>
<reference evidence="2" key="1">
    <citation type="journal article" date="2014" name="Int. J. Syst. Evol. Microbiol.">
        <title>Complete genome sequence of Corynebacterium casei LMG S-19264T (=DSM 44701T), isolated from a smear-ripened cheese.</title>
        <authorList>
            <consortium name="US DOE Joint Genome Institute (JGI-PGF)"/>
            <person name="Walter F."/>
            <person name="Albersmeier A."/>
            <person name="Kalinowski J."/>
            <person name="Ruckert C."/>
        </authorList>
    </citation>
    <scope>NUCLEOTIDE SEQUENCE</scope>
    <source>
        <strain evidence="2">CGMCC 1.15360</strain>
    </source>
</reference>
<reference evidence="2" key="2">
    <citation type="submission" date="2020-09" db="EMBL/GenBank/DDBJ databases">
        <authorList>
            <person name="Sun Q."/>
            <person name="Zhou Y."/>
        </authorList>
    </citation>
    <scope>NUCLEOTIDE SEQUENCE</scope>
    <source>
        <strain evidence="2">CGMCC 1.15360</strain>
    </source>
</reference>
<name>A0A916YPR7_9SPHN</name>
<dbReference type="AlphaFoldDB" id="A0A916YPR7"/>
<evidence type="ECO:0000313" key="2">
    <source>
        <dbReference type="EMBL" id="GGD55710.1"/>
    </source>
</evidence>
<keyword evidence="3" id="KW-1185">Reference proteome</keyword>
<proteinExistence type="predicted"/>
<evidence type="ECO:0000313" key="3">
    <source>
        <dbReference type="Proteomes" id="UP000612349"/>
    </source>
</evidence>
<evidence type="ECO:0000256" key="1">
    <source>
        <dbReference type="SAM" id="MobiDB-lite"/>
    </source>
</evidence>
<dbReference type="InterPro" id="IPR029058">
    <property type="entry name" value="AB_hydrolase_fold"/>
</dbReference>
<protein>
    <submittedName>
        <fullName evidence="2">Uncharacterized protein</fullName>
    </submittedName>
</protein>
<dbReference type="RefSeq" id="WP_066772329.1">
    <property type="nucleotide sequence ID" value="NZ_BMIP01000001.1"/>
</dbReference>
<dbReference type="Proteomes" id="UP000612349">
    <property type="component" value="Unassembled WGS sequence"/>
</dbReference>
<dbReference type="SUPFAM" id="SSF53474">
    <property type="entry name" value="alpha/beta-Hydrolases"/>
    <property type="match status" value="1"/>
</dbReference>
<organism evidence="2 3">
    <name type="scientific">Croceicoccus mobilis</name>
    <dbReference type="NCBI Taxonomy" id="1703339"/>
    <lineage>
        <taxon>Bacteria</taxon>
        <taxon>Pseudomonadati</taxon>
        <taxon>Pseudomonadota</taxon>
        <taxon>Alphaproteobacteria</taxon>
        <taxon>Sphingomonadales</taxon>
        <taxon>Erythrobacteraceae</taxon>
        <taxon>Croceicoccus</taxon>
    </lineage>
</organism>
<sequence>MTELSRGCGGAPGGWCPPTEQVAKASWEYAQLAQNAYWQTALESDKPRDEQYVLPSELKERYASADDERGYAYSVFDRFEPDPAGQERLAETVLVFRGTEGPKDWWYGNILGKQGRRGFTTYRQLRAGMDAVGYRDVPITLAGHSLGGRIADEVLERLSKEPEGIPPHLGAYLFNATAISPELREGVGDAATVPPRIAISEAGEIAGILRLADNGADWDGYAIDCRPGFSLIESHYMRGLADCLTWIAAREDPAAAQSVERNEIGAPRAEERAVE</sequence>
<accession>A0A916YPR7</accession>
<dbReference type="OrthoDB" id="7420899at2"/>
<feature type="compositionally biased region" description="Basic and acidic residues" evidence="1">
    <location>
        <begin position="260"/>
        <end position="275"/>
    </location>
</feature>
<comment type="caution">
    <text evidence="2">The sequence shown here is derived from an EMBL/GenBank/DDBJ whole genome shotgun (WGS) entry which is preliminary data.</text>
</comment>